<evidence type="ECO:0000256" key="15">
    <source>
        <dbReference type="SAM" id="SignalP"/>
    </source>
</evidence>
<feature type="binding site" description="axial binding residue" evidence="13">
    <location>
        <position position="440"/>
    </location>
    <ligand>
        <name>heme</name>
        <dbReference type="ChEBI" id="CHEBI:30413"/>
    </ligand>
    <ligandPart>
        <name>Fe</name>
        <dbReference type="ChEBI" id="CHEBI:18248"/>
    </ligandPart>
</feature>
<evidence type="ECO:0000256" key="3">
    <source>
        <dbReference type="ARBA" id="ARBA00004685"/>
    </source>
</evidence>
<dbReference type="GO" id="GO:0016705">
    <property type="term" value="F:oxidoreductase activity, acting on paired donors, with incorporation or reduction of molecular oxygen"/>
    <property type="evidence" value="ECO:0007669"/>
    <property type="project" value="InterPro"/>
</dbReference>
<keyword evidence="10 13" id="KW-0408">Iron</keyword>
<keyword evidence="5 13" id="KW-0349">Heme</keyword>
<dbReference type="GO" id="GO:0016020">
    <property type="term" value="C:membrane"/>
    <property type="evidence" value="ECO:0007669"/>
    <property type="project" value="UniProtKB-SubCell"/>
</dbReference>
<dbReference type="PANTHER" id="PTHR24305:SF237">
    <property type="entry name" value="CYTOCHROME P450 MONOOXYGENASE ATNE-RELATED"/>
    <property type="match status" value="1"/>
</dbReference>
<dbReference type="InterPro" id="IPR001128">
    <property type="entry name" value="Cyt_P450"/>
</dbReference>
<keyword evidence="6" id="KW-0812">Transmembrane</keyword>
<evidence type="ECO:0000256" key="9">
    <source>
        <dbReference type="ARBA" id="ARBA00023002"/>
    </source>
</evidence>
<dbReference type="SUPFAM" id="SSF48264">
    <property type="entry name" value="Cytochrome P450"/>
    <property type="match status" value="1"/>
</dbReference>
<dbReference type="InterPro" id="IPR036396">
    <property type="entry name" value="Cyt_P450_sf"/>
</dbReference>
<dbReference type="Gene3D" id="1.10.630.10">
    <property type="entry name" value="Cytochrome P450"/>
    <property type="match status" value="1"/>
</dbReference>
<dbReference type="GO" id="GO:0004497">
    <property type="term" value="F:monooxygenase activity"/>
    <property type="evidence" value="ECO:0007669"/>
    <property type="project" value="UniProtKB-KW"/>
</dbReference>
<reference evidence="16" key="1">
    <citation type="submission" date="2020-04" db="EMBL/GenBank/DDBJ databases">
        <title>Genome Assembly and Annotation of Botryosphaeria dothidea sdau 11-99, a Latent Pathogen of Apple Fruit Ring Rot in China.</title>
        <authorList>
            <person name="Yu C."/>
            <person name="Diao Y."/>
            <person name="Lu Q."/>
            <person name="Zhao J."/>
            <person name="Cui S."/>
            <person name="Peng C."/>
            <person name="He B."/>
            <person name="Liu H."/>
        </authorList>
    </citation>
    <scope>NUCLEOTIDE SEQUENCE [LARGE SCALE GENOMIC DNA]</scope>
    <source>
        <strain evidence="16">Sdau11-99</strain>
    </source>
</reference>
<evidence type="ECO:0000256" key="12">
    <source>
        <dbReference type="ARBA" id="ARBA00023136"/>
    </source>
</evidence>
<dbReference type="CDD" id="cd11061">
    <property type="entry name" value="CYP67-like"/>
    <property type="match status" value="1"/>
</dbReference>
<dbReference type="PRINTS" id="PR00385">
    <property type="entry name" value="P450"/>
</dbReference>
<evidence type="ECO:0000256" key="7">
    <source>
        <dbReference type="ARBA" id="ARBA00022723"/>
    </source>
</evidence>
<dbReference type="AlphaFoldDB" id="A0A8H4IMA4"/>
<feature type="signal peptide" evidence="15">
    <location>
        <begin position="1"/>
        <end position="19"/>
    </location>
</feature>
<dbReference type="EMBL" id="WWBZ02000062">
    <property type="protein sequence ID" value="KAF4302884.1"/>
    <property type="molecule type" value="Genomic_DNA"/>
</dbReference>
<comment type="cofactor">
    <cofactor evidence="1 13">
        <name>heme</name>
        <dbReference type="ChEBI" id="CHEBI:30413"/>
    </cofactor>
</comment>
<evidence type="ECO:0000256" key="4">
    <source>
        <dbReference type="ARBA" id="ARBA00010617"/>
    </source>
</evidence>
<dbReference type="GO" id="GO:0005506">
    <property type="term" value="F:iron ion binding"/>
    <property type="evidence" value="ECO:0007669"/>
    <property type="project" value="InterPro"/>
</dbReference>
<gene>
    <name evidence="16" type="ORF">GTA08_BOTSDO09067</name>
</gene>
<comment type="subcellular location">
    <subcellularLocation>
        <location evidence="2">Membrane</location>
    </subcellularLocation>
</comment>
<comment type="similarity">
    <text evidence="4 14">Belongs to the cytochrome P450 family.</text>
</comment>
<dbReference type="Pfam" id="PF00067">
    <property type="entry name" value="p450"/>
    <property type="match status" value="1"/>
</dbReference>
<keyword evidence="17" id="KW-1185">Reference proteome</keyword>
<dbReference type="InterPro" id="IPR050121">
    <property type="entry name" value="Cytochrome_P450_monoxygenase"/>
</dbReference>
<keyword evidence="11 14" id="KW-0503">Monooxygenase</keyword>
<evidence type="ECO:0000256" key="10">
    <source>
        <dbReference type="ARBA" id="ARBA00023004"/>
    </source>
</evidence>
<comment type="pathway">
    <text evidence="3">Mycotoxin biosynthesis.</text>
</comment>
<accession>A0A8H4IMA4</accession>
<name>A0A8H4IMA4_9PEZI</name>
<dbReference type="PANTHER" id="PTHR24305">
    <property type="entry name" value="CYTOCHROME P450"/>
    <property type="match status" value="1"/>
</dbReference>
<keyword evidence="9 14" id="KW-0560">Oxidoreductase</keyword>
<evidence type="ECO:0000256" key="1">
    <source>
        <dbReference type="ARBA" id="ARBA00001971"/>
    </source>
</evidence>
<dbReference type="PROSITE" id="PS00086">
    <property type="entry name" value="CYTOCHROME_P450"/>
    <property type="match status" value="1"/>
</dbReference>
<sequence>MSSTIILLWASALLGLTLASFITYQVKFHPLARYPGPFFAKLTNAYGAYHAWKEDVHIEMWRCHQVYGDFVRWGPDRIIVNNAAGLKDIYASGKNVIKSQGYNALVHRVPSVIAIRDKKEASNRRRLIGEGLSDTALRGHEPVMLSRINRLCDVLAPSHGAWSEPRNMANWSSYTAFDIMADVIFGQKYDLIGSPTHRYIVGAINGSNIRTTVLGYLPQLMWHRLDKKLLATSIKARNKFLVFMTKLLQARFQVTCDDRKDVFSVLLKVPDDETEKLLHDFRIRADSATLAIAATDTVATAMASVFFYLSRYPDSYRRARDEVRQAFSSREQIRTGPTLNSCTYLRACIDESMRITAPAGGAPFREVAPGGAIVDGHHFPAGADVGTSIYAIHQNPEYFPRPHRFDPKRWLVEDGDVAGRERLQRMYSVFNPFSIGPRSCVGKGMAMIEMMLTMATVLWEFDSKMVDGPDAEVGGGNPFNGPVGRRNPDEYQLYHGGITSNKTGPILQFRHRQVEMTEGKVDAEISMNV</sequence>
<dbReference type="PRINTS" id="PR00463">
    <property type="entry name" value="EP450I"/>
</dbReference>
<dbReference type="OrthoDB" id="1470350at2759"/>
<proteinExistence type="inferred from homology"/>
<keyword evidence="15" id="KW-0732">Signal</keyword>
<feature type="chain" id="PRO_5034365402" evidence="15">
    <location>
        <begin position="20"/>
        <end position="529"/>
    </location>
</feature>
<evidence type="ECO:0000256" key="2">
    <source>
        <dbReference type="ARBA" id="ARBA00004370"/>
    </source>
</evidence>
<evidence type="ECO:0000256" key="14">
    <source>
        <dbReference type="RuleBase" id="RU000461"/>
    </source>
</evidence>
<protein>
    <submittedName>
        <fullName evidence="16">Cytochrome p450</fullName>
    </submittedName>
</protein>
<keyword evidence="8" id="KW-1133">Transmembrane helix</keyword>
<dbReference type="Proteomes" id="UP000572817">
    <property type="component" value="Unassembled WGS sequence"/>
</dbReference>
<comment type="caution">
    <text evidence="16">The sequence shown here is derived from an EMBL/GenBank/DDBJ whole genome shotgun (WGS) entry which is preliminary data.</text>
</comment>
<keyword evidence="7 13" id="KW-0479">Metal-binding</keyword>
<dbReference type="GO" id="GO:0020037">
    <property type="term" value="F:heme binding"/>
    <property type="evidence" value="ECO:0007669"/>
    <property type="project" value="InterPro"/>
</dbReference>
<evidence type="ECO:0000256" key="6">
    <source>
        <dbReference type="ARBA" id="ARBA00022692"/>
    </source>
</evidence>
<dbReference type="InterPro" id="IPR002401">
    <property type="entry name" value="Cyt_P450_E_grp-I"/>
</dbReference>
<evidence type="ECO:0000256" key="5">
    <source>
        <dbReference type="ARBA" id="ARBA00022617"/>
    </source>
</evidence>
<dbReference type="InterPro" id="IPR017972">
    <property type="entry name" value="Cyt_P450_CS"/>
</dbReference>
<dbReference type="FunFam" id="1.10.630.10:FF:000063">
    <property type="entry name" value="Cytochrome P450 monooxygenase"/>
    <property type="match status" value="1"/>
</dbReference>
<evidence type="ECO:0000256" key="8">
    <source>
        <dbReference type="ARBA" id="ARBA00022989"/>
    </source>
</evidence>
<evidence type="ECO:0000256" key="13">
    <source>
        <dbReference type="PIRSR" id="PIRSR602401-1"/>
    </source>
</evidence>
<dbReference type="GO" id="GO:1902181">
    <property type="term" value="P:verruculogen biosynthetic process"/>
    <property type="evidence" value="ECO:0007669"/>
    <property type="project" value="UniProtKB-ARBA"/>
</dbReference>
<organism evidence="16 17">
    <name type="scientific">Botryosphaeria dothidea</name>
    <dbReference type="NCBI Taxonomy" id="55169"/>
    <lineage>
        <taxon>Eukaryota</taxon>
        <taxon>Fungi</taxon>
        <taxon>Dikarya</taxon>
        <taxon>Ascomycota</taxon>
        <taxon>Pezizomycotina</taxon>
        <taxon>Dothideomycetes</taxon>
        <taxon>Dothideomycetes incertae sedis</taxon>
        <taxon>Botryosphaeriales</taxon>
        <taxon>Botryosphaeriaceae</taxon>
        <taxon>Botryosphaeria</taxon>
    </lineage>
</organism>
<evidence type="ECO:0000256" key="11">
    <source>
        <dbReference type="ARBA" id="ARBA00023033"/>
    </source>
</evidence>
<evidence type="ECO:0000313" key="17">
    <source>
        <dbReference type="Proteomes" id="UP000572817"/>
    </source>
</evidence>
<evidence type="ECO:0000313" key="16">
    <source>
        <dbReference type="EMBL" id="KAF4302884.1"/>
    </source>
</evidence>
<keyword evidence="12" id="KW-0472">Membrane</keyword>